<evidence type="ECO:0000259" key="5">
    <source>
        <dbReference type="Pfam" id="PF23557"/>
    </source>
</evidence>
<dbReference type="GO" id="GO:0005518">
    <property type="term" value="F:collagen binding"/>
    <property type="evidence" value="ECO:0007669"/>
    <property type="project" value="TreeGrafter"/>
</dbReference>
<gene>
    <name evidence="6" type="ORF">J1605_015900</name>
</gene>
<sequence length="189" mass="21425">MRERIWAQLPLLLPWLLLPPPLWGGPPDGQCPEREPEPGPLQPFDLLYASGVAAYYSGDYEVAVRDLEAALRSHRRLREIRARCARHCAARRPLVPPGAGPGAELPFFRALLERARCYRSCQSQRLGGPASRHRASEDVRSDFQRRVPYNYLQRAYIKVPRAHTSRPPLPWDALQPSPRLPSLGRRAAP</sequence>
<organism evidence="6 7">
    <name type="scientific">Eschrichtius robustus</name>
    <name type="common">California gray whale</name>
    <name type="synonym">Eschrichtius gibbosus</name>
    <dbReference type="NCBI Taxonomy" id="9764"/>
    <lineage>
        <taxon>Eukaryota</taxon>
        <taxon>Metazoa</taxon>
        <taxon>Chordata</taxon>
        <taxon>Craniata</taxon>
        <taxon>Vertebrata</taxon>
        <taxon>Euteleostomi</taxon>
        <taxon>Mammalia</taxon>
        <taxon>Eutheria</taxon>
        <taxon>Laurasiatheria</taxon>
        <taxon>Artiodactyla</taxon>
        <taxon>Whippomorpha</taxon>
        <taxon>Cetacea</taxon>
        <taxon>Mysticeti</taxon>
        <taxon>Eschrichtiidae</taxon>
        <taxon>Eschrichtius</taxon>
    </lineage>
</organism>
<accession>A0AB34G8L8</accession>
<evidence type="ECO:0000256" key="2">
    <source>
        <dbReference type="ARBA" id="ARBA00023180"/>
    </source>
</evidence>
<evidence type="ECO:0000313" key="7">
    <source>
        <dbReference type="Proteomes" id="UP001159641"/>
    </source>
</evidence>
<evidence type="ECO:0000256" key="1">
    <source>
        <dbReference type="ARBA" id="ARBA00022729"/>
    </source>
</evidence>
<keyword evidence="1 4" id="KW-0732">Signal</keyword>
<feature type="chain" id="PRO_5044271464" description="Leprecan-like alpha-helical domain-containing protein" evidence="4">
    <location>
        <begin position="25"/>
        <end position="189"/>
    </location>
</feature>
<feature type="signal peptide" evidence="4">
    <location>
        <begin position="1"/>
        <end position="24"/>
    </location>
</feature>
<protein>
    <recommendedName>
        <fullName evidence="5">Leprecan-like alpha-helical domain-containing protein</fullName>
    </recommendedName>
</protein>
<dbReference type="GO" id="GO:0030199">
    <property type="term" value="P:collagen fibril organization"/>
    <property type="evidence" value="ECO:0007669"/>
    <property type="project" value="TreeGrafter"/>
</dbReference>
<name>A0AB34G8L8_ESCRO</name>
<keyword evidence="7" id="KW-1185">Reference proteome</keyword>
<feature type="domain" description="Leprecan-like alpha-helical" evidence="5">
    <location>
        <begin position="43"/>
        <end position="161"/>
    </location>
</feature>
<dbReference type="PANTHER" id="PTHR13986:SF3">
    <property type="entry name" value="CARTILAGE-ASSOCIATED PROTEIN"/>
    <property type="match status" value="1"/>
</dbReference>
<proteinExistence type="predicted"/>
<dbReference type="Proteomes" id="UP001159641">
    <property type="component" value="Unassembled WGS sequence"/>
</dbReference>
<dbReference type="InterPro" id="IPR056585">
    <property type="entry name" value="Leprecan_dom"/>
</dbReference>
<keyword evidence="2" id="KW-0325">Glycoprotein</keyword>
<evidence type="ECO:0000256" key="3">
    <source>
        <dbReference type="SAM" id="MobiDB-lite"/>
    </source>
</evidence>
<dbReference type="PANTHER" id="PTHR13986">
    <property type="entry name" value="PROTEIN LYSINE HYDROXYLATION COMPLEX COMPONENT"/>
    <property type="match status" value="1"/>
</dbReference>
<evidence type="ECO:0000313" key="6">
    <source>
        <dbReference type="EMBL" id="KAJ8776056.1"/>
    </source>
</evidence>
<dbReference type="Pfam" id="PF23557">
    <property type="entry name" value="TPR_leprecan"/>
    <property type="match status" value="1"/>
</dbReference>
<feature type="region of interest" description="Disordered" evidence="3">
    <location>
        <begin position="165"/>
        <end position="189"/>
    </location>
</feature>
<evidence type="ECO:0000256" key="4">
    <source>
        <dbReference type="SAM" id="SignalP"/>
    </source>
</evidence>
<dbReference type="GO" id="GO:0005783">
    <property type="term" value="C:endoplasmic reticulum"/>
    <property type="evidence" value="ECO:0007669"/>
    <property type="project" value="TreeGrafter"/>
</dbReference>
<dbReference type="EMBL" id="JAIQCJ010002527">
    <property type="protein sequence ID" value="KAJ8776056.1"/>
    <property type="molecule type" value="Genomic_DNA"/>
</dbReference>
<comment type="caution">
    <text evidence="6">The sequence shown here is derived from an EMBL/GenBank/DDBJ whole genome shotgun (WGS) entry which is preliminary data.</text>
</comment>
<dbReference type="AlphaFoldDB" id="A0AB34G8L8"/>
<reference evidence="6 7" key="1">
    <citation type="submission" date="2022-11" db="EMBL/GenBank/DDBJ databases">
        <title>Whole genome sequence of Eschrichtius robustus ER-17-0199.</title>
        <authorList>
            <person name="Bruniche-Olsen A."/>
            <person name="Black A.N."/>
            <person name="Fields C.J."/>
            <person name="Walden K."/>
            <person name="Dewoody J.A."/>
        </authorList>
    </citation>
    <scope>NUCLEOTIDE SEQUENCE [LARGE SCALE GENOMIC DNA]</scope>
    <source>
        <strain evidence="6">ER-17-0199</strain>
        <tissue evidence="6">Blubber</tissue>
    </source>
</reference>
<dbReference type="InterPro" id="IPR052284">
    <property type="entry name" value="Collagen_mod_leprecan"/>
</dbReference>